<dbReference type="EMBL" id="MU154538">
    <property type="protein sequence ID" value="KAF9498314.1"/>
    <property type="molecule type" value="Genomic_DNA"/>
</dbReference>
<feature type="region of interest" description="Disordered" evidence="1">
    <location>
        <begin position="1"/>
        <end position="109"/>
    </location>
</feature>
<protein>
    <submittedName>
        <fullName evidence="2">Uncharacterized protein</fullName>
    </submittedName>
</protein>
<evidence type="ECO:0000256" key="1">
    <source>
        <dbReference type="SAM" id="MobiDB-lite"/>
    </source>
</evidence>
<reference evidence="2" key="1">
    <citation type="submission" date="2020-11" db="EMBL/GenBank/DDBJ databases">
        <authorList>
            <consortium name="DOE Joint Genome Institute"/>
            <person name="Ahrendt S."/>
            <person name="Riley R."/>
            <person name="Andreopoulos W."/>
            <person name="Labutti K."/>
            <person name="Pangilinan J."/>
            <person name="Ruiz-Duenas F.J."/>
            <person name="Barrasa J.M."/>
            <person name="Sanchez-Garcia M."/>
            <person name="Camarero S."/>
            <person name="Miyauchi S."/>
            <person name="Serrano A."/>
            <person name="Linde D."/>
            <person name="Babiker R."/>
            <person name="Drula E."/>
            <person name="Ayuso-Fernandez I."/>
            <person name="Pacheco R."/>
            <person name="Padilla G."/>
            <person name="Ferreira P."/>
            <person name="Barriuso J."/>
            <person name="Kellner H."/>
            <person name="Castanera R."/>
            <person name="Alfaro M."/>
            <person name="Ramirez L."/>
            <person name="Pisabarro A.G."/>
            <person name="Kuo A."/>
            <person name="Tritt A."/>
            <person name="Lipzen A."/>
            <person name="He G."/>
            <person name="Yan M."/>
            <person name="Ng V."/>
            <person name="Cullen D."/>
            <person name="Martin F."/>
            <person name="Rosso M.-N."/>
            <person name="Henrissat B."/>
            <person name="Hibbett D."/>
            <person name="Martinez A.T."/>
            <person name="Grigoriev I.V."/>
        </authorList>
    </citation>
    <scope>NUCLEOTIDE SEQUENCE</scope>
    <source>
        <strain evidence="2">ATCC 90797</strain>
    </source>
</reference>
<evidence type="ECO:0000313" key="3">
    <source>
        <dbReference type="Proteomes" id="UP000807025"/>
    </source>
</evidence>
<evidence type="ECO:0000313" key="2">
    <source>
        <dbReference type="EMBL" id="KAF9498314.1"/>
    </source>
</evidence>
<feature type="compositionally biased region" description="Low complexity" evidence="1">
    <location>
        <begin position="71"/>
        <end position="105"/>
    </location>
</feature>
<dbReference type="Proteomes" id="UP000807025">
    <property type="component" value="Unassembled WGS sequence"/>
</dbReference>
<gene>
    <name evidence="2" type="ORF">BDN71DRAFT_1504116</name>
</gene>
<proteinExistence type="predicted"/>
<dbReference type="AlphaFoldDB" id="A0A9P6A5U5"/>
<keyword evidence="3" id="KW-1185">Reference proteome</keyword>
<accession>A0A9P6A5U5</accession>
<comment type="caution">
    <text evidence="2">The sequence shown here is derived from an EMBL/GenBank/DDBJ whole genome shotgun (WGS) entry which is preliminary data.</text>
</comment>
<feature type="compositionally biased region" description="Basic and acidic residues" evidence="1">
    <location>
        <begin position="50"/>
        <end position="70"/>
    </location>
</feature>
<dbReference type="OrthoDB" id="2803783at2759"/>
<organism evidence="2 3">
    <name type="scientific">Pleurotus eryngii</name>
    <name type="common">Boletus of the steppes</name>
    <dbReference type="NCBI Taxonomy" id="5323"/>
    <lineage>
        <taxon>Eukaryota</taxon>
        <taxon>Fungi</taxon>
        <taxon>Dikarya</taxon>
        <taxon>Basidiomycota</taxon>
        <taxon>Agaricomycotina</taxon>
        <taxon>Agaricomycetes</taxon>
        <taxon>Agaricomycetidae</taxon>
        <taxon>Agaricales</taxon>
        <taxon>Pleurotineae</taxon>
        <taxon>Pleurotaceae</taxon>
        <taxon>Pleurotus</taxon>
    </lineage>
</organism>
<name>A0A9P6A5U5_PLEER</name>
<sequence length="246" mass="27048">MEQTKFRFGGKSNDGMFLDDDDLGMAGQDVDMDMESREDGGSDGGARPYHNSEEDGHGDVPEGDDCKDNGDNNSDNGNNNSDNNGNNGNNNSNNNGNNNGDDNGNAPEDDEVKELAAKNKELLAVKNDELDKVIGLKALPHWLQKAVNYLRAYKGHIGYLDAIIGFVNFERHIKNYHGKPLAAAGRPSILSAFICGGQDPEKHVKLTVEELDQMCDELFLWWFSLQPTGRIPSNFDKSLQDCSLLL</sequence>